<dbReference type="Proteomes" id="UP000182344">
    <property type="component" value="Unassembled WGS sequence"/>
</dbReference>
<dbReference type="PANTHER" id="PTHR38471">
    <property type="entry name" value="FOUR HELIX BUNDLE PROTEIN"/>
    <property type="match status" value="1"/>
</dbReference>
<dbReference type="Pfam" id="PF05635">
    <property type="entry name" value="23S_rRNA_IVP"/>
    <property type="match status" value="1"/>
</dbReference>
<dbReference type="PIRSF" id="PIRSF035652">
    <property type="entry name" value="CHP02436"/>
    <property type="match status" value="1"/>
</dbReference>
<gene>
    <name evidence="1" type="ORF">AUK05_00280</name>
</gene>
<proteinExistence type="predicted"/>
<dbReference type="STRING" id="1805376.AUK05_00280"/>
<dbReference type="AlphaFoldDB" id="A0A1J5HTT2"/>
<evidence type="ECO:0008006" key="3">
    <source>
        <dbReference type="Google" id="ProtNLM"/>
    </source>
</evidence>
<comment type="caution">
    <text evidence="1">The sequence shown here is derived from an EMBL/GenBank/DDBJ whole genome shotgun (WGS) entry which is preliminary data.</text>
</comment>
<organism evidence="1 2">
    <name type="scientific">Candidatus Shapirobacteria bacterium CG2_30_35_20</name>
    <dbReference type="NCBI Taxonomy" id="1805376"/>
    <lineage>
        <taxon>Bacteria</taxon>
        <taxon>Candidatus Shapironibacteriota</taxon>
    </lineage>
</organism>
<sequence length="115" mass="13100">MEYNLEERTVKFSRDLLTLCASVKPNMVNENMLKQVLRSGTSVGANYCEANGATSRTDFKAKIHICKKEAKETMYWLRLLASIVGPETKNKIQILWNENKELTLIFSKIALSSKN</sequence>
<dbReference type="InterPro" id="IPR036583">
    <property type="entry name" value="23S_rRNA_IVS_sf"/>
</dbReference>
<dbReference type="NCBIfam" id="TIGR02436">
    <property type="entry name" value="four helix bundle protein"/>
    <property type="match status" value="1"/>
</dbReference>
<dbReference type="InterPro" id="IPR012657">
    <property type="entry name" value="23S_rRNA-intervening_sequence"/>
</dbReference>
<accession>A0A1J5HTT2</accession>
<evidence type="ECO:0000313" key="1">
    <source>
        <dbReference type="EMBL" id="OIP87851.1"/>
    </source>
</evidence>
<protein>
    <recommendedName>
        <fullName evidence="3">Four helix bundle protein</fullName>
    </recommendedName>
</protein>
<dbReference type="Gene3D" id="1.20.1440.60">
    <property type="entry name" value="23S rRNA-intervening sequence"/>
    <property type="match status" value="1"/>
</dbReference>
<reference evidence="1 2" key="1">
    <citation type="journal article" date="2016" name="Environ. Microbiol.">
        <title>Genomic resolution of a cold subsurface aquifer community provides metabolic insights for novel microbes adapted to high CO concentrations.</title>
        <authorList>
            <person name="Probst A.J."/>
            <person name="Castelle C.J."/>
            <person name="Singh A."/>
            <person name="Brown C.T."/>
            <person name="Anantharaman K."/>
            <person name="Sharon I."/>
            <person name="Hug L.A."/>
            <person name="Burstein D."/>
            <person name="Emerson J.B."/>
            <person name="Thomas B.C."/>
            <person name="Banfield J.F."/>
        </authorList>
    </citation>
    <scope>NUCLEOTIDE SEQUENCE [LARGE SCALE GENOMIC DNA]</scope>
    <source>
        <strain evidence="1">CG2_30_35_20</strain>
    </source>
</reference>
<evidence type="ECO:0000313" key="2">
    <source>
        <dbReference type="Proteomes" id="UP000182344"/>
    </source>
</evidence>
<name>A0A1J5HTT2_9BACT</name>
<dbReference type="SUPFAM" id="SSF158446">
    <property type="entry name" value="IVS-encoded protein-like"/>
    <property type="match status" value="1"/>
</dbReference>
<dbReference type="EMBL" id="MNZO01000004">
    <property type="protein sequence ID" value="OIP87851.1"/>
    <property type="molecule type" value="Genomic_DNA"/>
</dbReference>
<dbReference type="PANTHER" id="PTHR38471:SF2">
    <property type="entry name" value="FOUR HELIX BUNDLE PROTEIN"/>
    <property type="match status" value="1"/>
</dbReference>